<evidence type="ECO:0000313" key="7">
    <source>
        <dbReference type="Proteomes" id="UP000289738"/>
    </source>
</evidence>
<dbReference type="GO" id="GO:0043565">
    <property type="term" value="F:sequence-specific DNA binding"/>
    <property type="evidence" value="ECO:0007669"/>
    <property type="project" value="TreeGrafter"/>
</dbReference>
<accession>A0A445CH09</accession>
<evidence type="ECO:0000256" key="1">
    <source>
        <dbReference type="ARBA" id="ARBA00004123"/>
    </source>
</evidence>
<dbReference type="PANTHER" id="PTHR31945:SF129">
    <property type="entry name" value="TRANSCRIPTION FACTOR SCREAM2"/>
    <property type="match status" value="1"/>
</dbReference>
<dbReference type="Proteomes" id="UP000289738">
    <property type="component" value="Chromosome A07"/>
</dbReference>
<sequence>MLPKQSSRFDKIINKEIHSTMVYEDDKVELMAKRRCRKKLNDRLYMLWSVVPKISKGLHSNVFRCSKMDRTSILGDAIHYLRELLQRNNDLHNERESTPPGSSLQFSTISFQPLTPTPQILCAG</sequence>
<organism evidence="6 7">
    <name type="scientific">Arachis hypogaea</name>
    <name type="common">Peanut</name>
    <dbReference type="NCBI Taxonomy" id="3818"/>
    <lineage>
        <taxon>Eukaryota</taxon>
        <taxon>Viridiplantae</taxon>
        <taxon>Streptophyta</taxon>
        <taxon>Embryophyta</taxon>
        <taxon>Tracheophyta</taxon>
        <taxon>Spermatophyta</taxon>
        <taxon>Magnoliopsida</taxon>
        <taxon>eudicotyledons</taxon>
        <taxon>Gunneridae</taxon>
        <taxon>Pentapetalae</taxon>
        <taxon>rosids</taxon>
        <taxon>fabids</taxon>
        <taxon>Fabales</taxon>
        <taxon>Fabaceae</taxon>
        <taxon>Papilionoideae</taxon>
        <taxon>50 kb inversion clade</taxon>
        <taxon>dalbergioids sensu lato</taxon>
        <taxon>Dalbergieae</taxon>
        <taxon>Pterocarpus clade</taxon>
        <taxon>Arachis</taxon>
    </lineage>
</organism>
<dbReference type="STRING" id="3818.A0A445CH09"/>
<evidence type="ECO:0000313" key="6">
    <source>
        <dbReference type="EMBL" id="RYR50216.1"/>
    </source>
</evidence>
<name>A0A445CH09_ARAHY</name>
<evidence type="ECO:0000256" key="4">
    <source>
        <dbReference type="ARBA" id="ARBA00023242"/>
    </source>
</evidence>
<dbReference type="AlphaFoldDB" id="A0A445CH09"/>
<dbReference type="GO" id="GO:0003700">
    <property type="term" value="F:DNA-binding transcription factor activity"/>
    <property type="evidence" value="ECO:0007669"/>
    <property type="project" value="TreeGrafter"/>
</dbReference>
<keyword evidence="2" id="KW-0805">Transcription regulation</keyword>
<evidence type="ECO:0000259" key="5">
    <source>
        <dbReference type="PROSITE" id="PS50888"/>
    </source>
</evidence>
<keyword evidence="3" id="KW-0804">Transcription</keyword>
<dbReference type="InterPro" id="IPR051358">
    <property type="entry name" value="TF_AMS/ICE1/BHLH6-like"/>
</dbReference>
<dbReference type="SMART" id="SM00353">
    <property type="entry name" value="HLH"/>
    <property type="match status" value="1"/>
</dbReference>
<dbReference type="EMBL" id="SDMP01000007">
    <property type="protein sequence ID" value="RYR50216.1"/>
    <property type="molecule type" value="Genomic_DNA"/>
</dbReference>
<dbReference type="Gene3D" id="4.10.280.10">
    <property type="entry name" value="Helix-loop-helix DNA-binding domain"/>
    <property type="match status" value="1"/>
</dbReference>
<dbReference type="PROSITE" id="PS50888">
    <property type="entry name" value="BHLH"/>
    <property type="match status" value="1"/>
</dbReference>
<dbReference type="GO" id="GO:0046983">
    <property type="term" value="F:protein dimerization activity"/>
    <property type="evidence" value="ECO:0007669"/>
    <property type="project" value="InterPro"/>
</dbReference>
<protein>
    <recommendedName>
        <fullName evidence="5">BHLH domain-containing protein</fullName>
    </recommendedName>
</protein>
<dbReference type="SUPFAM" id="SSF47459">
    <property type="entry name" value="HLH, helix-loop-helix DNA-binding domain"/>
    <property type="match status" value="1"/>
</dbReference>
<evidence type="ECO:0000256" key="2">
    <source>
        <dbReference type="ARBA" id="ARBA00023015"/>
    </source>
</evidence>
<gene>
    <name evidence="6" type="ORF">Ahy_A07g036818</name>
</gene>
<dbReference type="GO" id="GO:0005634">
    <property type="term" value="C:nucleus"/>
    <property type="evidence" value="ECO:0007669"/>
    <property type="project" value="UniProtKB-SubCell"/>
</dbReference>
<dbReference type="InterPro" id="IPR036638">
    <property type="entry name" value="HLH_DNA-bd_sf"/>
</dbReference>
<comment type="subcellular location">
    <subcellularLocation>
        <location evidence="1">Nucleus</location>
    </subcellularLocation>
</comment>
<keyword evidence="7" id="KW-1185">Reference proteome</keyword>
<dbReference type="InterPro" id="IPR011598">
    <property type="entry name" value="bHLH_dom"/>
</dbReference>
<feature type="domain" description="BHLH" evidence="5">
    <location>
        <begin position="24"/>
        <end position="84"/>
    </location>
</feature>
<keyword evidence="4" id="KW-0539">Nucleus</keyword>
<comment type="caution">
    <text evidence="6">The sequence shown here is derived from an EMBL/GenBank/DDBJ whole genome shotgun (WGS) entry which is preliminary data.</text>
</comment>
<evidence type="ECO:0000256" key="3">
    <source>
        <dbReference type="ARBA" id="ARBA00023163"/>
    </source>
</evidence>
<proteinExistence type="predicted"/>
<dbReference type="PANTHER" id="PTHR31945">
    <property type="entry name" value="TRANSCRIPTION FACTOR SCREAM2-RELATED"/>
    <property type="match status" value="1"/>
</dbReference>
<reference evidence="6 7" key="1">
    <citation type="submission" date="2019-01" db="EMBL/GenBank/DDBJ databases">
        <title>Sequencing of cultivated peanut Arachis hypogaea provides insights into genome evolution and oil improvement.</title>
        <authorList>
            <person name="Chen X."/>
        </authorList>
    </citation>
    <scope>NUCLEOTIDE SEQUENCE [LARGE SCALE GENOMIC DNA]</scope>
    <source>
        <strain evidence="7">cv. Fuhuasheng</strain>
        <tissue evidence="6">Leaves</tissue>
    </source>
</reference>